<name>A0A7G6TTD5_9BRAD</name>
<dbReference type="RefSeq" id="WP_184514458.1">
    <property type="nucleotide sequence ID" value="NZ_CP050292.1"/>
</dbReference>
<accession>A0A7G6TTD5</accession>
<dbReference type="PANTHER" id="PTHR33055">
    <property type="entry name" value="TRANSPOSASE FOR INSERTION SEQUENCE ELEMENT IS1111A"/>
    <property type="match status" value="1"/>
</dbReference>
<organism evidence="3 4">
    <name type="scientific">Tardiphaga robiniae</name>
    <dbReference type="NCBI Taxonomy" id="943830"/>
    <lineage>
        <taxon>Bacteria</taxon>
        <taxon>Pseudomonadati</taxon>
        <taxon>Pseudomonadota</taxon>
        <taxon>Alphaproteobacteria</taxon>
        <taxon>Hyphomicrobiales</taxon>
        <taxon>Nitrobacteraceae</taxon>
        <taxon>Tardiphaga</taxon>
    </lineage>
</organism>
<evidence type="ECO:0000259" key="2">
    <source>
        <dbReference type="Pfam" id="PF01548"/>
    </source>
</evidence>
<evidence type="ECO:0000313" key="4">
    <source>
        <dbReference type="Proteomes" id="UP000515291"/>
    </source>
</evidence>
<reference evidence="4" key="1">
    <citation type="journal article" date="2020" name="Mol. Plant Microbe">
        <title>Rhizobial microsymbionts of the narrowly endemic Oxytropis species growing in Kamchatka are characterized by significant genetic diversity and possess a set of genes that are associated with T3SS and T6SS secretion systems and can affect the development of symbiosis.</title>
        <authorList>
            <person name="Safronova V."/>
            <person name="Guro P."/>
            <person name="Sazanova A."/>
            <person name="Kuznetsova I."/>
            <person name="Belimov A."/>
            <person name="Yakubov V."/>
            <person name="Chirak E."/>
            <person name="Afonin A."/>
            <person name="Gogolev Y."/>
            <person name="Andronov E."/>
            <person name="Tikhonovich I."/>
        </authorList>
    </citation>
    <scope>NUCLEOTIDE SEQUENCE [LARGE SCALE GENOMIC DNA]</scope>
    <source>
        <strain evidence="4">581</strain>
    </source>
</reference>
<dbReference type="KEGG" id="trb:HB776_01240"/>
<sequence length="278" mass="30928">MQHYVGLDVSLSETAICVVDQDGIVIREGKAASEPEAITAWLTELGISVTRVGLEIGGLARWLYAELRAAGWPAMCIAPRRLRGLTKTMPIKTDRNDARAIAQVMRVGWYNIVHIKSGASQELRMLLTNRKTLLIKQIDIKNEIRGTLRVFGLKLAGRITQASFEERALDLVADKPRLAAMLRPMLAARSALSQQYAVLHKMLLGRASRADLSRWIRAWGDISEPYGRPSEAVKNEKSKCYVVSNDGQQPSSSSRPVRSRQPLSSNFMPTSFQMAWAP</sequence>
<protein>
    <submittedName>
        <fullName evidence="3">IS110 family transposase</fullName>
    </submittedName>
</protein>
<dbReference type="GO" id="GO:0006313">
    <property type="term" value="P:DNA transposition"/>
    <property type="evidence" value="ECO:0007669"/>
    <property type="project" value="InterPro"/>
</dbReference>
<dbReference type="Pfam" id="PF01548">
    <property type="entry name" value="DEDD_Tnp_IS110"/>
    <property type="match status" value="1"/>
</dbReference>
<dbReference type="GO" id="GO:0003677">
    <property type="term" value="F:DNA binding"/>
    <property type="evidence" value="ECO:0007669"/>
    <property type="project" value="InterPro"/>
</dbReference>
<dbReference type="EMBL" id="CP050292">
    <property type="protein sequence ID" value="QND70017.1"/>
    <property type="molecule type" value="Genomic_DNA"/>
</dbReference>
<gene>
    <name evidence="3" type="ORF">HB776_01240</name>
</gene>
<dbReference type="PANTHER" id="PTHR33055:SF3">
    <property type="entry name" value="PUTATIVE TRANSPOSASE FOR IS117-RELATED"/>
    <property type="match status" value="1"/>
</dbReference>
<feature type="compositionally biased region" description="Polar residues" evidence="1">
    <location>
        <begin position="266"/>
        <end position="278"/>
    </location>
</feature>
<feature type="domain" description="Transposase IS110-like N-terminal" evidence="2">
    <location>
        <begin position="5"/>
        <end position="149"/>
    </location>
</feature>
<dbReference type="AlphaFoldDB" id="A0A7G6TTD5"/>
<feature type="compositionally biased region" description="Low complexity" evidence="1">
    <location>
        <begin position="248"/>
        <end position="265"/>
    </location>
</feature>
<evidence type="ECO:0000256" key="1">
    <source>
        <dbReference type="SAM" id="MobiDB-lite"/>
    </source>
</evidence>
<dbReference type="InterPro" id="IPR047650">
    <property type="entry name" value="Transpos_IS110"/>
</dbReference>
<dbReference type="GO" id="GO:0004803">
    <property type="term" value="F:transposase activity"/>
    <property type="evidence" value="ECO:0007669"/>
    <property type="project" value="InterPro"/>
</dbReference>
<proteinExistence type="predicted"/>
<evidence type="ECO:0000313" key="3">
    <source>
        <dbReference type="EMBL" id="QND70017.1"/>
    </source>
</evidence>
<dbReference type="Proteomes" id="UP000515291">
    <property type="component" value="Chromosome"/>
</dbReference>
<dbReference type="InterPro" id="IPR002525">
    <property type="entry name" value="Transp_IS110-like_N"/>
</dbReference>
<feature type="region of interest" description="Disordered" evidence="1">
    <location>
        <begin position="237"/>
        <end position="278"/>
    </location>
</feature>